<sequence>MIVEARVKNFQKEFAGEVGIIRPSVELLEKKGVLVARCLLRLGAGNLPVRLANFSDQAVTVYKDTTFGVCEGVEEVISSRTGEGDIAKDPGAVPVLAPGHQEDWRGQYSNKEKEGRLTHIEGTESQKVVCAGVTLKNEDILDESAAKMTPKAPSWTSEELIAHQGDDPDLERKWDVQRHEIGCKRRSRTVTTETVGEWDVSPGGTKTDVKGKRPSRGENQEDGYKRGVDLRGVRESREKESNERSEGKNEKEQKEPVPNTDEEEEEKAGEKRKVQEAQGSCKRRVLKGGLKSLDPPLVQRVPTLAYLTALGSPIEKPKTPKQETQGSEREKGEKVTKEEESGMVARADMKEREDRVSYEIDVGPGTVWRKIVRKTHHVDGRVTIEEKEEILRVCDCKNVQKN</sequence>
<keyword evidence="3" id="KW-1185">Reference proteome</keyword>
<feature type="region of interest" description="Disordered" evidence="1">
    <location>
        <begin position="312"/>
        <end position="355"/>
    </location>
</feature>
<comment type="caution">
    <text evidence="2">The sequence shown here is derived from an EMBL/GenBank/DDBJ whole genome shotgun (WGS) entry which is preliminary data.</text>
</comment>
<feature type="compositionally biased region" description="Basic and acidic residues" evidence="1">
    <location>
        <begin position="207"/>
        <end position="255"/>
    </location>
</feature>
<protein>
    <submittedName>
        <fullName evidence="2">Uncharacterized protein</fullName>
    </submittedName>
</protein>
<feature type="region of interest" description="Disordered" evidence="1">
    <location>
        <begin position="186"/>
        <end position="278"/>
    </location>
</feature>
<evidence type="ECO:0000256" key="1">
    <source>
        <dbReference type="SAM" id="MobiDB-lite"/>
    </source>
</evidence>
<reference evidence="2" key="1">
    <citation type="submission" date="2021-10" db="EMBL/GenBank/DDBJ databases">
        <title>Tropical sea cucumber genome reveals ecological adaptation and Cuvierian tubules defense mechanism.</title>
        <authorList>
            <person name="Chen T."/>
        </authorList>
    </citation>
    <scope>NUCLEOTIDE SEQUENCE</scope>
    <source>
        <strain evidence="2">Nanhai2018</strain>
        <tissue evidence="2">Muscle</tissue>
    </source>
</reference>
<evidence type="ECO:0000313" key="2">
    <source>
        <dbReference type="EMBL" id="KAJ8022110.1"/>
    </source>
</evidence>
<dbReference type="OrthoDB" id="425619at2759"/>
<accession>A0A9Q0YIP7</accession>
<evidence type="ECO:0000313" key="3">
    <source>
        <dbReference type="Proteomes" id="UP001152320"/>
    </source>
</evidence>
<dbReference type="AlphaFoldDB" id="A0A9Q0YIP7"/>
<gene>
    <name evidence="2" type="ORF">HOLleu_39512</name>
</gene>
<proteinExistence type="predicted"/>
<dbReference type="Proteomes" id="UP001152320">
    <property type="component" value="Chromosome 21"/>
</dbReference>
<dbReference type="EMBL" id="JAIZAY010000021">
    <property type="protein sequence ID" value="KAJ8022110.1"/>
    <property type="molecule type" value="Genomic_DNA"/>
</dbReference>
<feature type="compositionally biased region" description="Basic and acidic residues" evidence="1">
    <location>
        <begin position="315"/>
        <end position="340"/>
    </location>
</feature>
<organism evidence="2 3">
    <name type="scientific">Holothuria leucospilota</name>
    <name type="common">Black long sea cucumber</name>
    <name type="synonym">Mertensiothuria leucospilota</name>
    <dbReference type="NCBI Taxonomy" id="206669"/>
    <lineage>
        <taxon>Eukaryota</taxon>
        <taxon>Metazoa</taxon>
        <taxon>Echinodermata</taxon>
        <taxon>Eleutherozoa</taxon>
        <taxon>Echinozoa</taxon>
        <taxon>Holothuroidea</taxon>
        <taxon>Aspidochirotacea</taxon>
        <taxon>Aspidochirotida</taxon>
        <taxon>Holothuriidae</taxon>
        <taxon>Holothuria</taxon>
    </lineage>
</organism>
<name>A0A9Q0YIP7_HOLLE</name>